<gene>
    <name evidence="6" type="ORF">SUNI508_12091</name>
</gene>
<evidence type="ECO:0000256" key="5">
    <source>
        <dbReference type="SAM" id="MobiDB-lite"/>
    </source>
</evidence>
<protein>
    <recommendedName>
        <fullName evidence="4">Small ribosomal subunit protein bS18m</fullName>
    </recommendedName>
</protein>
<comment type="caution">
    <text evidence="6">The sequence shown here is derived from an EMBL/GenBank/DDBJ whole genome shotgun (WGS) entry which is preliminary data.</text>
</comment>
<evidence type="ECO:0000256" key="1">
    <source>
        <dbReference type="ARBA" id="ARBA00005589"/>
    </source>
</evidence>
<keyword evidence="2" id="KW-0689">Ribosomal protein</keyword>
<evidence type="ECO:0000313" key="7">
    <source>
        <dbReference type="Proteomes" id="UP001408356"/>
    </source>
</evidence>
<dbReference type="InterPro" id="IPR001648">
    <property type="entry name" value="Ribosomal_bS18"/>
</dbReference>
<sequence>MPPRIPILSAIRPAQTCLKTQVCQFSKTASSQGRKKLRVLRLPLSLLYTDHSILTVRDLNTPTSSSSLLDLDSPSSNQRSPSSQPGSRNRTAMAQSIFNTFRSSKASRNNQPPEGEQMKVVEELRSKAVQEDYMRQMPRRWALGDLYAPHDLSPVEMKKWRSITTVERDLVDLLGLKPLDMYRNFSFISEYTTSHGRIKRAEQTGLRPVNQRKVAKAIRRAIGLGLHPSVHKHPELLMRERRLVGQQNAPIGKIGKRYSI</sequence>
<evidence type="ECO:0000313" key="6">
    <source>
        <dbReference type="EMBL" id="KAK9413106.1"/>
    </source>
</evidence>
<dbReference type="SUPFAM" id="SSF46911">
    <property type="entry name" value="Ribosomal protein S18"/>
    <property type="match status" value="1"/>
</dbReference>
<proteinExistence type="inferred from homology"/>
<reference evidence="6 7" key="1">
    <citation type="journal article" date="2024" name="J. Plant Pathol.">
        <title>Sequence and assembly of the genome of Seiridium unicorne, isolate CBS 538.82, causal agent of cypress canker disease.</title>
        <authorList>
            <person name="Scali E."/>
            <person name="Rocca G.D."/>
            <person name="Danti R."/>
            <person name="Garbelotto M."/>
            <person name="Barberini S."/>
            <person name="Baroncelli R."/>
            <person name="Emiliani G."/>
        </authorList>
    </citation>
    <scope>NUCLEOTIDE SEQUENCE [LARGE SCALE GENOMIC DNA]</scope>
    <source>
        <strain evidence="6 7">BM-138-508</strain>
    </source>
</reference>
<evidence type="ECO:0000256" key="4">
    <source>
        <dbReference type="ARBA" id="ARBA00035264"/>
    </source>
</evidence>
<dbReference type="EMBL" id="JARVKF010000443">
    <property type="protein sequence ID" value="KAK9413106.1"/>
    <property type="molecule type" value="Genomic_DNA"/>
</dbReference>
<organism evidence="6 7">
    <name type="scientific">Seiridium unicorne</name>
    <dbReference type="NCBI Taxonomy" id="138068"/>
    <lineage>
        <taxon>Eukaryota</taxon>
        <taxon>Fungi</taxon>
        <taxon>Dikarya</taxon>
        <taxon>Ascomycota</taxon>
        <taxon>Pezizomycotina</taxon>
        <taxon>Sordariomycetes</taxon>
        <taxon>Xylariomycetidae</taxon>
        <taxon>Amphisphaeriales</taxon>
        <taxon>Sporocadaceae</taxon>
        <taxon>Seiridium</taxon>
    </lineage>
</organism>
<accession>A0ABR2UF37</accession>
<dbReference type="PANTHER" id="PTHR13479">
    <property type="entry name" value="30S RIBOSOMAL PROTEIN S18"/>
    <property type="match status" value="1"/>
</dbReference>
<keyword evidence="3" id="KW-0687">Ribonucleoprotein</keyword>
<evidence type="ECO:0000256" key="2">
    <source>
        <dbReference type="ARBA" id="ARBA00022980"/>
    </source>
</evidence>
<dbReference type="Pfam" id="PF01084">
    <property type="entry name" value="Ribosomal_S18"/>
    <property type="match status" value="1"/>
</dbReference>
<feature type="region of interest" description="Disordered" evidence="5">
    <location>
        <begin position="64"/>
        <end position="90"/>
    </location>
</feature>
<dbReference type="Gene3D" id="4.10.640.10">
    <property type="entry name" value="Ribosomal protein S18"/>
    <property type="match status" value="1"/>
</dbReference>
<dbReference type="PANTHER" id="PTHR13479:SF40">
    <property type="entry name" value="SMALL RIBOSOMAL SUBUNIT PROTEIN BS18M"/>
    <property type="match status" value="1"/>
</dbReference>
<dbReference type="Proteomes" id="UP001408356">
    <property type="component" value="Unassembled WGS sequence"/>
</dbReference>
<comment type="similarity">
    <text evidence="1">Belongs to the bacterial ribosomal protein bS18 family.</text>
</comment>
<dbReference type="InterPro" id="IPR036870">
    <property type="entry name" value="Ribosomal_bS18_sf"/>
</dbReference>
<keyword evidence="7" id="KW-1185">Reference proteome</keyword>
<evidence type="ECO:0000256" key="3">
    <source>
        <dbReference type="ARBA" id="ARBA00023274"/>
    </source>
</evidence>
<name>A0ABR2UF37_9PEZI</name>